<name>A0A081TXL9_BACFG</name>
<reference evidence="1" key="1">
    <citation type="submission" date="2022-12" db="EMBL/GenBank/DDBJ databases">
        <title>Development of a Multilocus Sequence Typing Scheme for Bacteroides fragilis Based on Whole Genome Sequencing Data and Clinical Application.</title>
        <authorList>
            <person name="Nielsen F.D."/>
            <person name="Justesen U.S."/>
        </authorList>
    </citation>
    <scope>NUCLEOTIDE SEQUENCE</scope>
    <source>
        <strain evidence="1">BF_AM_ODE_DK_2015_4</strain>
    </source>
</reference>
<proteinExistence type="predicted"/>
<dbReference type="EC" id="2.4.-.-" evidence="1"/>
<keyword evidence="1" id="KW-0328">Glycosyltransferase</keyword>
<dbReference type="AlphaFoldDB" id="A0A081TXL9"/>
<dbReference type="GO" id="GO:0016757">
    <property type="term" value="F:glycosyltransferase activity"/>
    <property type="evidence" value="ECO:0007669"/>
    <property type="project" value="UniProtKB-KW"/>
</dbReference>
<comment type="caution">
    <text evidence="1">The sequence shown here is derived from an EMBL/GenBank/DDBJ whole genome shotgun (WGS) entry which is preliminary data.</text>
</comment>
<dbReference type="RefSeq" id="WP_022011781.1">
    <property type="nucleotide sequence ID" value="NZ_CP036539.1"/>
</dbReference>
<keyword evidence="1" id="KW-0808">Transferase</keyword>
<dbReference type="Pfam" id="PF13692">
    <property type="entry name" value="Glyco_trans_1_4"/>
    <property type="match status" value="1"/>
</dbReference>
<dbReference type="Gene3D" id="3.40.50.2000">
    <property type="entry name" value="Glycogen Phosphorylase B"/>
    <property type="match status" value="2"/>
</dbReference>
<dbReference type="SUPFAM" id="SSF53756">
    <property type="entry name" value="UDP-Glycosyltransferase/glycogen phosphorylase"/>
    <property type="match status" value="1"/>
</dbReference>
<organism evidence="1 2">
    <name type="scientific">Bacteroides fragilis</name>
    <dbReference type="NCBI Taxonomy" id="817"/>
    <lineage>
        <taxon>Bacteria</taxon>
        <taxon>Pseudomonadati</taxon>
        <taxon>Bacteroidota</taxon>
        <taxon>Bacteroidia</taxon>
        <taxon>Bacteroidales</taxon>
        <taxon>Bacteroidaceae</taxon>
        <taxon>Bacteroides</taxon>
    </lineage>
</organism>
<protein>
    <submittedName>
        <fullName evidence="1">Glycosyltransferase</fullName>
        <ecNumber evidence="1">2.4.-.-</ecNumber>
    </submittedName>
</protein>
<dbReference type="EMBL" id="JAPTZU010000001">
    <property type="protein sequence ID" value="MCZ2686484.1"/>
    <property type="molecule type" value="Genomic_DNA"/>
</dbReference>
<sequence length="371" mass="42749">MKALFLIFHGFEEANGISKKIRYQIKALKACGLEVDTCWLDDAHDHKRRMINNHVLRDYGNGIRGKILKRTELNSIVHYVKTNGIQLVYVRSDHNTTPFLICMLWRLKRAGVKVVMEIPTYPYDQEYKGLPWAYRRVLMADKCLRGLMATQIDKFVTFSDHKTIFGRPTIQISNGIDFDFIPLKQSTATTRELHLIAVATIHPWHGFDRVIRGLTHYLRHEHREDVKLHIVGQGVPAVVDEYHALVEEGAIEQNVIFHGPLFGEPLNRVFDQCQIGIGSLGRHRSGITDLRSLKNREYAARGIPFIYSETDADFESMPYILKIPADESPVDIGQVVRFYHSAKEIRPADIRASIRNKLSWEVQMKHVIEEL</sequence>
<evidence type="ECO:0000313" key="1">
    <source>
        <dbReference type="EMBL" id="MCZ2686484.1"/>
    </source>
</evidence>
<gene>
    <name evidence="1" type="ORF">O1433_03080</name>
</gene>
<evidence type="ECO:0000313" key="2">
    <source>
        <dbReference type="Proteomes" id="UP001079672"/>
    </source>
</evidence>
<accession>A0A081TXL9</accession>
<dbReference type="Proteomes" id="UP001079672">
    <property type="component" value="Unassembled WGS sequence"/>
</dbReference>